<evidence type="ECO:0000256" key="1">
    <source>
        <dbReference type="ARBA" id="ARBA00009199"/>
    </source>
</evidence>
<dbReference type="InterPro" id="IPR036928">
    <property type="entry name" value="AS_sf"/>
</dbReference>
<evidence type="ECO:0000313" key="4">
    <source>
        <dbReference type="Proteomes" id="UP000806528"/>
    </source>
</evidence>
<evidence type="ECO:0000313" key="3">
    <source>
        <dbReference type="EMBL" id="MBE2998382.1"/>
    </source>
</evidence>
<gene>
    <name evidence="3" type="ORF">IDM40_06630</name>
</gene>
<dbReference type="InterPro" id="IPR000120">
    <property type="entry name" value="Amidase"/>
</dbReference>
<keyword evidence="4" id="KW-1185">Reference proteome</keyword>
<feature type="domain" description="Amidase" evidence="2">
    <location>
        <begin position="51"/>
        <end position="476"/>
    </location>
</feature>
<dbReference type="PANTHER" id="PTHR11895">
    <property type="entry name" value="TRANSAMIDASE"/>
    <property type="match status" value="1"/>
</dbReference>
<dbReference type="RefSeq" id="WP_193121041.1">
    <property type="nucleotide sequence ID" value="NZ_JADBGI010000005.1"/>
</dbReference>
<dbReference type="Pfam" id="PF01425">
    <property type="entry name" value="Amidase"/>
    <property type="match status" value="1"/>
</dbReference>
<protein>
    <submittedName>
        <fullName evidence="3">Amidase</fullName>
    </submittedName>
</protein>
<name>A0ABR9P3G7_9ACTN</name>
<organism evidence="3 4">
    <name type="scientific">Nocardiopsis coralli</name>
    <dbReference type="NCBI Taxonomy" id="2772213"/>
    <lineage>
        <taxon>Bacteria</taxon>
        <taxon>Bacillati</taxon>
        <taxon>Actinomycetota</taxon>
        <taxon>Actinomycetes</taxon>
        <taxon>Streptosporangiales</taxon>
        <taxon>Nocardiopsidaceae</taxon>
        <taxon>Nocardiopsis</taxon>
    </lineage>
</organism>
<comment type="similarity">
    <text evidence="1">Belongs to the amidase family.</text>
</comment>
<accession>A0ABR9P3G7</accession>
<proteinExistence type="inferred from homology"/>
<comment type="caution">
    <text evidence="3">The sequence shown here is derived from an EMBL/GenBank/DDBJ whole genome shotgun (WGS) entry which is preliminary data.</text>
</comment>
<dbReference type="Gene3D" id="3.90.1300.10">
    <property type="entry name" value="Amidase signature (AS) domain"/>
    <property type="match status" value="1"/>
</dbReference>
<dbReference type="Proteomes" id="UP000806528">
    <property type="component" value="Unassembled WGS sequence"/>
</dbReference>
<reference evidence="3 4" key="1">
    <citation type="submission" date="2020-09" db="EMBL/GenBank/DDBJ databases">
        <title>Diversity and distribution of actinomycetes associated with coral in the coast of Hainan.</title>
        <authorList>
            <person name="Li F."/>
        </authorList>
    </citation>
    <scope>NUCLEOTIDE SEQUENCE [LARGE SCALE GENOMIC DNA]</scope>
    <source>
        <strain evidence="3 4">HNM0947</strain>
    </source>
</reference>
<sequence>MADGPTPDTEAGRIAALPAVEVLRLFRTRALAPSEYLGVVLDRIAADARHELPLNAFMEVLDGPAREEARAADAFYARDGNDAPLGAALLGLPVATKEKHALAGRSISQGMRAHADAVAAEDHPAVARIRAAGGIVHGRTTSPEFSCATVTHSRMWGVTRNPWDRALSPGGSSGGAAAALAAGMTPLATASDIAGSTRLPAAFTGNVGYKGPYGTVPGAGPLAADWYRGDGAMARTVADTALLTDVMRGPHPSDHATVPSRGIAVATEEQALSTLQGRRLAYSPTLGDFPVERGVRREVDRTVAALEAAGADVVEVDLPWTTEEIGRVSMAHFGHLLAEGMRSLLAGREDTAEAYTLRFIEVAREHAARHTLFETVAAEHRIQADLAAALRGVDALLTPASAVRALAADGQYLDGITVTDQPDGVDRTLEHYWQAHMTVPFNIANRCPALCVPSGTAAGFPVGLQIVGHPFDETTVFEIGRAVEGLPSTSGQ</sequence>
<dbReference type="EMBL" id="JADBGI010000005">
    <property type="protein sequence ID" value="MBE2998382.1"/>
    <property type="molecule type" value="Genomic_DNA"/>
</dbReference>
<dbReference type="InterPro" id="IPR023631">
    <property type="entry name" value="Amidase_dom"/>
</dbReference>
<evidence type="ECO:0000259" key="2">
    <source>
        <dbReference type="Pfam" id="PF01425"/>
    </source>
</evidence>
<dbReference type="PANTHER" id="PTHR11895:SF7">
    <property type="entry name" value="GLUTAMYL-TRNA(GLN) AMIDOTRANSFERASE SUBUNIT A, MITOCHONDRIAL"/>
    <property type="match status" value="1"/>
</dbReference>
<dbReference type="SUPFAM" id="SSF75304">
    <property type="entry name" value="Amidase signature (AS) enzymes"/>
    <property type="match status" value="1"/>
</dbReference>